<dbReference type="AlphaFoldDB" id="A0A6C0TX48"/>
<reference evidence="3 4" key="1">
    <citation type="submission" date="2020-02" db="EMBL/GenBank/DDBJ databases">
        <title>Genome sequencing for Kineobactrum sp. M2.</title>
        <authorList>
            <person name="Park S.-J."/>
        </authorList>
    </citation>
    <scope>NUCLEOTIDE SEQUENCE [LARGE SCALE GENOMIC DNA]</scope>
    <source>
        <strain evidence="3 4">M2</strain>
    </source>
</reference>
<evidence type="ECO:0000313" key="4">
    <source>
        <dbReference type="Proteomes" id="UP000477680"/>
    </source>
</evidence>
<name>A0A6C0TX48_9GAMM</name>
<sequence length="122" mass="13941">MKYLCLAYEEERKLTELTDAQWRELRQETLDYVADLQQRGKLVLTNALQSARSAHTVKIREDQRAVTDGPFAETKEQIGGFFLIEAESEDEALDIAAGWPSARIGTIEVRPIEEALRLKGRY</sequence>
<gene>
    <name evidence="3" type="ORF">G3T16_01055</name>
</gene>
<dbReference type="KEGG" id="kim:G3T16_01055"/>
<feature type="domain" description="YCII-related" evidence="2">
    <location>
        <begin position="1"/>
        <end position="114"/>
    </location>
</feature>
<dbReference type="PANTHER" id="PTHR35174">
    <property type="entry name" value="BLL7171 PROTEIN-RELATED"/>
    <property type="match status" value="1"/>
</dbReference>
<dbReference type="Pfam" id="PF03795">
    <property type="entry name" value="YCII"/>
    <property type="match status" value="1"/>
</dbReference>
<dbReference type="EMBL" id="CP048711">
    <property type="protein sequence ID" value="QIB64208.1"/>
    <property type="molecule type" value="Genomic_DNA"/>
</dbReference>
<evidence type="ECO:0000313" key="3">
    <source>
        <dbReference type="EMBL" id="QIB64208.1"/>
    </source>
</evidence>
<dbReference type="Proteomes" id="UP000477680">
    <property type="component" value="Chromosome"/>
</dbReference>
<protein>
    <submittedName>
        <fullName evidence="3">YciI family protein</fullName>
    </submittedName>
</protein>
<dbReference type="InterPro" id="IPR011008">
    <property type="entry name" value="Dimeric_a/b-barrel"/>
</dbReference>
<keyword evidence="4" id="KW-1185">Reference proteome</keyword>
<dbReference type="RefSeq" id="WP_163493458.1">
    <property type="nucleotide sequence ID" value="NZ_CP048711.1"/>
</dbReference>
<accession>A0A6C0TX48</accession>
<evidence type="ECO:0000256" key="1">
    <source>
        <dbReference type="ARBA" id="ARBA00007689"/>
    </source>
</evidence>
<dbReference type="InterPro" id="IPR005545">
    <property type="entry name" value="YCII"/>
</dbReference>
<organism evidence="3 4">
    <name type="scientific">Kineobactrum salinum</name>
    <dbReference type="NCBI Taxonomy" id="2708301"/>
    <lineage>
        <taxon>Bacteria</taxon>
        <taxon>Pseudomonadati</taxon>
        <taxon>Pseudomonadota</taxon>
        <taxon>Gammaproteobacteria</taxon>
        <taxon>Cellvibrionales</taxon>
        <taxon>Halieaceae</taxon>
        <taxon>Kineobactrum</taxon>
    </lineage>
</organism>
<dbReference type="Gene3D" id="3.30.70.1060">
    <property type="entry name" value="Dimeric alpha+beta barrel"/>
    <property type="match status" value="1"/>
</dbReference>
<dbReference type="PANTHER" id="PTHR35174:SF3">
    <property type="entry name" value="BLL7171 PROTEIN"/>
    <property type="match status" value="1"/>
</dbReference>
<proteinExistence type="inferred from homology"/>
<comment type="similarity">
    <text evidence="1">Belongs to the YciI family.</text>
</comment>
<evidence type="ECO:0000259" key="2">
    <source>
        <dbReference type="Pfam" id="PF03795"/>
    </source>
</evidence>
<dbReference type="SUPFAM" id="SSF54909">
    <property type="entry name" value="Dimeric alpha+beta barrel"/>
    <property type="match status" value="1"/>
</dbReference>